<feature type="transmembrane region" description="Helical" evidence="1">
    <location>
        <begin position="230"/>
        <end position="255"/>
    </location>
</feature>
<dbReference type="EMBL" id="KQ235255">
    <property type="protein sequence ID" value="KNA01531.1"/>
    <property type="molecule type" value="Genomic_DNA"/>
</dbReference>
<dbReference type="Proteomes" id="UP000053239">
    <property type="component" value="Unassembled WGS sequence"/>
</dbReference>
<gene>
    <name evidence="2" type="ORF">PVNG_05552</name>
</gene>
<proteinExistence type="predicted"/>
<dbReference type="AlphaFoldDB" id="A0A0J9TZW3"/>
<evidence type="ECO:0000313" key="2">
    <source>
        <dbReference type="EMBL" id="KNA01531.1"/>
    </source>
</evidence>
<keyword evidence="1" id="KW-1133">Transmembrane helix</keyword>
<feature type="transmembrane region" description="Helical" evidence="1">
    <location>
        <begin position="12"/>
        <end position="34"/>
    </location>
</feature>
<reference evidence="2 3" key="1">
    <citation type="submission" date="2011-09" db="EMBL/GenBank/DDBJ databases">
        <title>The Genome Sequence of Plasmodium vivax North Korean.</title>
        <authorList>
            <consortium name="The Broad Institute Genome Sequencing Platform"/>
            <consortium name="The Broad Institute Genome Sequencing Center for Infectious Disease"/>
            <person name="Neafsey D."/>
            <person name="Carlton J."/>
            <person name="Barnwell J."/>
            <person name="Collins W."/>
            <person name="Escalante A."/>
            <person name="Mullikin J."/>
            <person name="Saul A."/>
            <person name="Guigo R."/>
            <person name="Camara F."/>
            <person name="Young S.K."/>
            <person name="Zeng Q."/>
            <person name="Gargeya S."/>
            <person name="Fitzgerald M."/>
            <person name="Haas B."/>
            <person name="Abouelleil A."/>
            <person name="Alvarado L."/>
            <person name="Arachchi H.M."/>
            <person name="Berlin A."/>
            <person name="Brown A."/>
            <person name="Chapman S.B."/>
            <person name="Chen Z."/>
            <person name="Dunbar C."/>
            <person name="Freedman E."/>
            <person name="Gearin G."/>
            <person name="Gellesch M."/>
            <person name="Goldberg J."/>
            <person name="Griggs A."/>
            <person name="Gujja S."/>
            <person name="Heiman D."/>
            <person name="Howarth C."/>
            <person name="Larson L."/>
            <person name="Lui A."/>
            <person name="MacDonald P.J.P."/>
            <person name="Montmayeur A."/>
            <person name="Murphy C."/>
            <person name="Neiman D."/>
            <person name="Pearson M."/>
            <person name="Priest M."/>
            <person name="Roberts A."/>
            <person name="Saif S."/>
            <person name="Shea T."/>
            <person name="Shenoy N."/>
            <person name="Sisk P."/>
            <person name="Stolte C."/>
            <person name="Sykes S."/>
            <person name="Wortman J."/>
            <person name="Nusbaum C."/>
            <person name="Birren B."/>
        </authorList>
    </citation>
    <scope>NUCLEOTIDE SEQUENCE [LARGE SCALE GENOMIC DNA]</scope>
    <source>
        <strain evidence="2 3">North Korean</strain>
    </source>
</reference>
<dbReference type="Pfam" id="PF12420">
    <property type="entry name" value="DUF3671"/>
    <property type="match status" value="1"/>
</dbReference>
<name>A0A0J9TZW3_PLAVI</name>
<evidence type="ECO:0000313" key="3">
    <source>
        <dbReference type="Proteomes" id="UP000053239"/>
    </source>
</evidence>
<keyword evidence="1" id="KW-0472">Membrane</keyword>
<evidence type="ECO:0000256" key="1">
    <source>
        <dbReference type="SAM" id="Phobius"/>
    </source>
</evidence>
<evidence type="ECO:0008006" key="4">
    <source>
        <dbReference type="Google" id="ProtNLM"/>
    </source>
</evidence>
<accession>A0A0J9TZW3</accession>
<dbReference type="OrthoDB" id="10693411at2759"/>
<feature type="transmembrane region" description="Helical" evidence="1">
    <location>
        <begin position="169"/>
        <end position="191"/>
    </location>
</feature>
<dbReference type="InterPro" id="IPR022139">
    <property type="entry name" value="Fam-L/Fam-M-like_plasmodium"/>
</dbReference>
<sequence>MIESKNIYFNEYLSVLFLLKLLAFLFLIFTSYTYDNLGVSVKFLENKKNVEAVWNFRFHRSLAKKVFLEQYDYKNMNDKLLKDRSKNDGEYGKNYVSPYEQTRKRPSNNVGVLQRNYKNNCGKKRGLAKWDHYFEKQIFHKLDDIYAFANKWNSEKKILKKIIFKKYGIRYILICSIPLLGLILPIIFGFIELKDGIFKWCGIMHEKHRHNHMGPQDICKLPYFNSRAALLSVCINNITFIIITIIILFMFFYTLKKIIKYERIKANKGKMSLKEYCNFCKDIIRKFSI</sequence>
<protein>
    <recommendedName>
        <fullName evidence="4">Variable surface protein Vir35</fullName>
    </recommendedName>
</protein>
<organism evidence="2 3">
    <name type="scientific">Plasmodium vivax North Korean</name>
    <dbReference type="NCBI Taxonomy" id="1035514"/>
    <lineage>
        <taxon>Eukaryota</taxon>
        <taxon>Sar</taxon>
        <taxon>Alveolata</taxon>
        <taxon>Apicomplexa</taxon>
        <taxon>Aconoidasida</taxon>
        <taxon>Haemosporida</taxon>
        <taxon>Plasmodiidae</taxon>
        <taxon>Plasmodium</taxon>
        <taxon>Plasmodium (Plasmodium)</taxon>
    </lineage>
</organism>
<keyword evidence="1" id="KW-0812">Transmembrane</keyword>